<dbReference type="InterPro" id="IPR004358">
    <property type="entry name" value="Sig_transdc_His_kin-like_C"/>
</dbReference>
<evidence type="ECO:0000256" key="2">
    <source>
        <dbReference type="ARBA" id="ARBA00012438"/>
    </source>
</evidence>
<dbReference type="InterPro" id="IPR005467">
    <property type="entry name" value="His_kinase_dom"/>
</dbReference>
<dbReference type="SMART" id="SM00387">
    <property type="entry name" value="HATPase_c"/>
    <property type="match status" value="1"/>
</dbReference>
<feature type="transmembrane region" description="Helical" evidence="4">
    <location>
        <begin position="131"/>
        <end position="157"/>
    </location>
</feature>
<accession>A0ABT1XQS4</accession>
<proteinExistence type="predicted"/>
<evidence type="ECO:0000313" key="7">
    <source>
        <dbReference type="Proteomes" id="UP001206067"/>
    </source>
</evidence>
<dbReference type="NCBIfam" id="TIGR02916">
    <property type="entry name" value="PEP_his_kin"/>
    <property type="match status" value="1"/>
</dbReference>
<dbReference type="InterPro" id="IPR003018">
    <property type="entry name" value="GAF"/>
</dbReference>
<feature type="transmembrane region" description="Helical" evidence="4">
    <location>
        <begin position="169"/>
        <end position="191"/>
    </location>
</feature>
<dbReference type="InterPro" id="IPR014265">
    <property type="entry name" value="XrtA/PrsK"/>
</dbReference>
<dbReference type="EC" id="2.7.13.3" evidence="2"/>
<dbReference type="Pfam" id="PF01590">
    <property type="entry name" value="GAF"/>
    <property type="match status" value="1"/>
</dbReference>
<name>A0ABT1XQS4_9SPHN</name>
<evidence type="ECO:0000256" key="4">
    <source>
        <dbReference type="SAM" id="Phobius"/>
    </source>
</evidence>
<dbReference type="Gene3D" id="3.30.450.40">
    <property type="match status" value="1"/>
</dbReference>
<comment type="caution">
    <text evidence="6">The sequence shown here is derived from an EMBL/GenBank/DDBJ whole genome shotgun (WGS) entry which is preliminary data.</text>
</comment>
<evidence type="ECO:0000256" key="3">
    <source>
        <dbReference type="ARBA" id="ARBA00022553"/>
    </source>
</evidence>
<feature type="domain" description="Histidine kinase" evidence="5">
    <location>
        <begin position="487"/>
        <end position="689"/>
    </location>
</feature>
<keyword evidence="4" id="KW-0472">Membrane</keyword>
<dbReference type="RefSeq" id="WP_257595787.1">
    <property type="nucleotide sequence ID" value="NZ_JANKHH010000004.1"/>
</dbReference>
<dbReference type="InterPro" id="IPR036890">
    <property type="entry name" value="HATPase_C_sf"/>
</dbReference>
<evidence type="ECO:0000259" key="5">
    <source>
        <dbReference type="PROSITE" id="PS50109"/>
    </source>
</evidence>
<keyword evidence="6" id="KW-0808">Transferase</keyword>
<keyword evidence="3" id="KW-0597">Phosphoprotein</keyword>
<dbReference type="Proteomes" id="UP001206067">
    <property type="component" value="Unassembled WGS sequence"/>
</dbReference>
<dbReference type="PANTHER" id="PTHR43547:SF2">
    <property type="entry name" value="HYBRID SIGNAL TRANSDUCTION HISTIDINE KINASE C"/>
    <property type="match status" value="1"/>
</dbReference>
<protein>
    <recommendedName>
        <fullName evidence="2">histidine kinase</fullName>
        <ecNumber evidence="2">2.7.13.3</ecNumber>
    </recommendedName>
</protein>
<dbReference type="EMBL" id="JANKHH010000004">
    <property type="protein sequence ID" value="MCR2834009.1"/>
    <property type="molecule type" value="Genomic_DNA"/>
</dbReference>
<dbReference type="SUPFAM" id="SSF55874">
    <property type="entry name" value="ATPase domain of HSP90 chaperone/DNA topoisomerase II/histidine kinase"/>
    <property type="match status" value="1"/>
</dbReference>
<gene>
    <name evidence="6" type="primary">prsK</name>
    <name evidence="6" type="ORF">NSO95_08625</name>
</gene>
<sequence>MENVPDIWLLLSFAMHLAGAAVCGVAIVWVFKRGDRERVDRAPLLGALAATAGWCVVHAALGPTASLTAAVETGRNLTWIYLIFRLFANDGRHQSMKPIRPVVYALCFVELLQLALLAIAASYALTADLQLLVLQVMAMFRVLVAVGSLVLLHNLYVGAAQPVRQVLRWTTAALAALWAFDLNVYTVAYLGQTYPYELLAMRGLVVALAAVPLAIGATSGAASMRLRPSRTVAFQTLSLLVIGAYLVLMIGIAQSLTLLGGNVGRLAQVGFTFAASVVAILWLPSPRLRGWLRVTAVKHLFQHRYDYRSEWLRFTQTIGRSDDADQSLQERAIKAMADITDSPSGLLFLRDDRGALELAARWRWKEIEVPAGSIPGGLTKLLEDRTFIIDADDVRAGRDQHGEMTFVPQWLLEHSKAWAIVPLLHFDRLTGIIVLARPPEPRSLDWEDFDLLRVVGQQLASYLAEQSVQQTLMDAARFDEFNRRIAFVMHDVKNLASQLSLLSRNAERHADNPAFRADMLVTLRKSAEKLNTLIARLNRYGASGSDQRAHVQLAEIADRTAARFAGVHNVAVINRDAATVLADAENLEQALVHLVQNSVDASAADSPVYLNVTADAKIARIELVDSGQGMSPEFIRNGLFTPFVSSKANGFGIGAFEARELVRAMGGNLDVDSREGLGTRFSITFPVPEHESETPEIATSPAKVA</sequence>
<keyword evidence="4" id="KW-0812">Transmembrane</keyword>
<dbReference type="SUPFAM" id="SSF55781">
    <property type="entry name" value="GAF domain-like"/>
    <property type="match status" value="1"/>
</dbReference>
<feature type="transmembrane region" description="Helical" evidence="4">
    <location>
        <begin position="102"/>
        <end position="125"/>
    </location>
</feature>
<feature type="transmembrane region" description="Helical" evidence="4">
    <location>
        <begin position="203"/>
        <end position="224"/>
    </location>
</feature>
<dbReference type="Gene3D" id="3.30.565.10">
    <property type="entry name" value="Histidine kinase-like ATPase, C-terminal domain"/>
    <property type="match status" value="1"/>
</dbReference>
<comment type="catalytic activity">
    <reaction evidence="1">
        <text>ATP + protein L-histidine = ADP + protein N-phospho-L-histidine.</text>
        <dbReference type="EC" id="2.7.13.3"/>
    </reaction>
</comment>
<dbReference type="InterPro" id="IPR003594">
    <property type="entry name" value="HATPase_dom"/>
</dbReference>
<reference evidence="6 7" key="1">
    <citation type="submission" date="2022-08" db="EMBL/GenBank/DDBJ databases">
        <title>Polyphasic taxonomy analysis of Qipengyuania sp.RS5-5.</title>
        <authorList>
            <person name="Xamxidin M."/>
            <person name="Wu M."/>
        </authorList>
    </citation>
    <scope>NUCLEOTIDE SEQUENCE [LARGE SCALE GENOMIC DNA]</scope>
    <source>
        <strain evidence="6 7">RS5-5</strain>
    </source>
</reference>
<keyword evidence="4" id="KW-1133">Transmembrane helix</keyword>
<feature type="transmembrane region" description="Helical" evidence="4">
    <location>
        <begin position="236"/>
        <end position="259"/>
    </location>
</feature>
<dbReference type="PRINTS" id="PR00344">
    <property type="entry name" value="BCTRLSENSOR"/>
</dbReference>
<keyword evidence="6" id="KW-0418">Kinase</keyword>
<dbReference type="Pfam" id="PF02518">
    <property type="entry name" value="HATPase_c"/>
    <property type="match status" value="1"/>
</dbReference>
<keyword evidence="7" id="KW-1185">Reference proteome</keyword>
<dbReference type="InterPro" id="IPR029016">
    <property type="entry name" value="GAF-like_dom_sf"/>
</dbReference>
<evidence type="ECO:0000313" key="6">
    <source>
        <dbReference type="EMBL" id="MCR2834009.1"/>
    </source>
</evidence>
<evidence type="ECO:0000256" key="1">
    <source>
        <dbReference type="ARBA" id="ARBA00000085"/>
    </source>
</evidence>
<dbReference type="GO" id="GO:0004673">
    <property type="term" value="F:protein histidine kinase activity"/>
    <property type="evidence" value="ECO:0007669"/>
    <property type="project" value="UniProtKB-EC"/>
</dbReference>
<dbReference type="PANTHER" id="PTHR43547">
    <property type="entry name" value="TWO-COMPONENT HISTIDINE KINASE"/>
    <property type="match status" value="1"/>
</dbReference>
<organism evidence="6 7">
    <name type="scientific">Parerythrobacter lacustris</name>
    <dbReference type="NCBI Taxonomy" id="2969984"/>
    <lineage>
        <taxon>Bacteria</taxon>
        <taxon>Pseudomonadati</taxon>
        <taxon>Pseudomonadota</taxon>
        <taxon>Alphaproteobacteria</taxon>
        <taxon>Sphingomonadales</taxon>
        <taxon>Erythrobacteraceae</taxon>
        <taxon>Parerythrobacter</taxon>
    </lineage>
</organism>
<dbReference type="PROSITE" id="PS50109">
    <property type="entry name" value="HIS_KIN"/>
    <property type="match status" value="1"/>
</dbReference>
<feature type="transmembrane region" description="Helical" evidence="4">
    <location>
        <begin position="6"/>
        <end position="31"/>
    </location>
</feature>